<proteinExistence type="predicted"/>
<comment type="caution">
    <text evidence="1">The sequence shown here is derived from an EMBL/GenBank/DDBJ whole genome shotgun (WGS) entry which is preliminary data.</text>
</comment>
<dbReference type="EMBL" id="JBHMCA010000019">
    <property type="protein sequence ID" value="MFB9443029.1"/>
    <property type="molecule type" value="Genomic_DNA"/>
</dbReference>
<evidence type="ECO:0000313" key="1">
    <source>
        <dbReference type="EMBL" id="MFB9443029.1"/>
    </source>
</evidence>
<gene>
    <name evidence="1" type="ORF">ACFFTR_08035</name>
</gene>
<dbReference type="InterPro" id="IPR011009">
    <property type="entry name" value="Kinase-like_dom_sf"/>
</dbReference>
<dbReference type="RefSeq" id="WP_223099500.1">
    <property type="nucleotide sequence ID" value="NZ_CP061913.1"/>
</dbReference>
<dbReference type="Proteomes" id="UP001589608">
    <property type="component" value="Unassembled WGS sequence"/>
</dbReference>
<keyword evidence="2" id="KW-1185">Reference proteome</keyword>
<dbReference type="Gene3D" id="3.90.1200.10">
    <property type="match status" value="1"/>
</dbReference>
<accession>A0ABV5M2E7</accession>
<reference evidence="1 2" key="1">
    <citation type="submission" date="2024-09" db="EMBL/GenBank/DDBJ databases">
        <authorList>
            <person name="Sun Q."/>
            <person name="Mori K."/>
        </authorList>
    </citation>
    <scope>NUCLEOTIDE SEQUENCE [LARGE SCALE GENOMIC DNA]</scope>
    <source>
        <strain evidence="1 2">JCM 3307</strain>
    </source>
</reference>
<name>A0ABV5M2E7_9ACTN</name>
<sequence length="295" mass="32441">MTSSTDPDRLADPAVEDDWTELRHRADRAGVRLTARLHHTDKAIVAAGIRDGAPVVAKLCTTDDAYWVARRDQELAVYRRFDTDPPPVPAPRLLGYDDRLTVLTQLPGERLHDHRHLNTDLPSAAVDRLLDTLDRVAAWQPQLPLPDPVDYPARLADEHDTGLLDDTEHTALAQMLTRSGGHLVGAHGDPLPANVLLDRGTVSLVDWEHAGRYLPGWDLAVLYTVGAHAAPTLAHAITDRAAATGIDAAFAVNAALLYCREVRMHRALPHGAVRTDRLAALHLHHDRVRALLRVT</sequence>
<protein>
    <submittedName>
        <fullName evidence="1">Aminoglycoside phosphotransferase family protein</fullName>
    </submittedName>
</protein>
<evidence type="ECO:0000313" key="2">
    <source>
        <dbReference type="Proteomes" id="UP001589608"/>
    </source>
</evidence>
<organism evidence="1 2">
    <name type="scientific">Dactylosporangium vinaceum</name>
    <dbReference type="NCBI Taxonomy" id="53362"/>
    <lineage>
        <taxon>Bacteria</taxon>
        <taxon>Bacillati</taxon>
        <taxon>Actinomycetota</taxon>
        <taxon>Actinomycetes</taxon>
        <taxon>Micromonosporales</taxon>
        <taxon>Micromonosporaceae</taxon>
        <taxon>Dactylosporangium</taxon>
    </lineage>
</organism>
<dbReference type="SUPFAM" id="SSF56112">
    <property type="entry name" value="Protein kinase-like (PK-like)"/>
    <property type="match status" value="1"/>
</dbReference>